<dbReference type="STRING" id="45066.Lgra_1459"/>
<evidence type="ECO:0000313" key="13">
    <source>
        <dbReference type="EMBL" id="STX46395.1"/>
    </source>
</evidence>
<comment type="similarity">
    <text evidence="2 10">Belongs to the TRAFAC class TrmE-Era-EngA-EngB-Septin-like GTPase superfamily. EngB GTPase family.</text>
</comment>
<dbReference type="GO" id="GO:0046872">
    <property type="term" value="F:metal ion binding"/>
    <property type="evidence" value="ECO:0007669"/>
    <property type="project" value="UniProtKB-KW"/>
</dbReference>
<dbReference type="Gene3D" id="3.40.50.300">
    <property type="entry name" value="P-loop containing nucleotide triphosphate hydrolases"/>
    <property type="match status" value="1"/>
</dbReference>
<dbReference type="InterPro" id="IPR027417">
    <property type="entry name" value="P-loop_NTPase"/>
</dbReference>
<dbReference type="SUPFAM" id="SSF52540">
    <property type="entry name" value="P-loop containing nucleoside triphosphate hydrolases"/>
    <property type="match status" value="1"/>
</dbReference>
<evidence type="ECO:0000259" key="11">
    <source>
        <dbReference type="PROSITE" id="PS51706"/>
    </source>
</evidence>
<evidence type="ECO:0000256" key="2">
    <source>
        <dbReference type="ARBA" id="ARBA00009638"/>
    </source>
</evidence>
<name>A0A378JFK7_9GAMM</name>
<dbReference type="NCBIfam" id="TIGR03598">
    <property type="entry name" value="GTPase_YsxC"/>
    <property type="match status" value="1"/>
</dbReference>
<dbReference type="EMBL" id="UGOB01000001">
    <property type="protein sequence ID" value="STX46395.1"/>
    <property type="molecule type" value="Genomic_DNA"/>
</dbReference>
<keyword evidence="6" id="KW-0460">Magnesium</keyword>
<dbReference type="GO" id="GO:0005525">
    <property type="term" value="F:GTP binding"/>
    <property type="evidence" value="ECO:0007669"/>
    <property type="project" value="UniProtKB-UniRule"/>
</dbReference>
<dbReference type="PROSITE" id="PS51706">
    <property type="entry name" value="G_ENGB"/>
    <property type="match status" value="1"/>
</dbReference>
<dbReference type="CDD" id="cd01876">
    <property type="entry name" value="YihA_EngB"/>
    <property type="match status" value="1"/>
</dbReference>
<organism evidence="13 15">
    <name type="scientific">Legionella gratiana</name>
    <dbReference type="NCBI Taxonomy" id="45066"/>
    <lineage>
        <taxon>Bacteria</taxon>
        <taxon>Pseudomonadati</taxon>
        <taxon>Pseudomonadota</taxon>
        <taxon>Gammaproteobacteria</taxon>
        <taxon>Legionellales</taxon>
        <taxon>Legionellaceae</taxon>
        <taxon>Legionella</taxon>
    </lineage>
</organism>
<evidence type="ECO:0000256" key="4">
    <source>
        <dbReference type="ARBA" id="ARBA00022723"/>
    </source>
</evidence>
<evidence type="ECO:0000256" key="10">
    <source>
        <dbReference type="HAMAP-Rule" id="MF_00321"/>
    </source>
</evidence>
<dbReference type="EMBL" id="LNYE01000020">
    <property type="protein sequence ID" value="KTD12001.1"/>
    <property type="molecule type" value="Genomic_DNA"/>
</dbReference>
<keyword evidence="3 10" id="KW-0132">Cell division</keyword>
<dbReference type="GO" id="GO:0005829">
    <property type="term" value="C:cytosol"/>
    <property type="evidence" value="ECO:0007669"/>
    <property type="project" value="TreeGrafter"/>
</dbReference>
<dbReference type="PANTHER" id="PTHR11649:SF13">
    <property type="entry name" value="ENGB-TYPE G DOMAIN-CONTAINING PROTEIN"/>
    <property type="match status" value="1"/>
</dbReference>
<keyword evidence="9 10" id="KW-0131">Cell cycle</keyword>
<evidence type="ECO:0000256" key="3">
    <source>
        <dbReference type="ARBA" id="ARBA00022618"/>
    </source>
</evidence>
<sequence length="200" mass="22590">MLANPYSKAVFLKSAALVSQLPDDSGYEVAFAGRSNAGKSSALNCLTGIKNLARTSKTPGRTQLINLFQLDEARRLVDLPGYGYAKVALRVKMDWQKNLAHYLEVRQSLKGLILLMDIRHPLKDLDVMMIDWALDRELPVHILLTKSDKLSRSEVKNTVFKVRKYYELAQNLITVQSFSSLNKEGVEELIALLNRWIDLA</sequence>
<comment type="function">
    <text evidence="10">Necessary for normal cell division and for the maintenance of normal septation.</text>
</comment>
<accession>A0A378JFK7</accession>
<dbReference type="AlphaFoldDB" id="A0A378JFK7"/>
<keyword evidence="14" id="KW-1185">Reference proteome</keyword>
<dbReference type="InterPro" id="IPR030393">
    <property type="entry name" value="G_ENGB_dom"/>
</dbReference>
<dbReference type="PANTHER" id="PTHR11649">
    <property type="entry name" value="MSS1/TRME-RELATED GTP-BINDING PROTEIN"/>
    <property type="match status" value="1"/>
</dbReference>
<dbReference type="OrthoDB" id="9804921at2"/>
<evidence type="ECO:0000256" key="1">
    <source>
        <dbReference type="ARBA" id="ARBA00001946"/>
    </source>
</evidence>
<dbReference type="InterPro" id="IPR006073">
    <property type="entry name" value="GTP-bd"/>
</dbReference>
<keyword evidence="5 10" id="KW-0547">Nucleotide-binding</keyword>
<feature type="domain" description="EngB-type G" evidence="11">
    <location>
        <begin position="25"/>
        <end position="199"/>
    </location>
</feature>
<dbReference type="GO" id="GO:0000917">
    <property type="term" value="P:division septum assembly"/>
    <property type="evidence" value="ECO:0007669"/>
    <property type="project" value="UniProtKB-KW"/>
</dbReference>
<reference evidence="13 15" key="2">
    <citation type="submission" date="2018-06" db="EMBL/GenBank/DDBJ databases">
        <authorList>
            <consortium name="Pathogen Informatics"/>
            <person name="Doyle S."/>
        </authorList>
    </citation>
    <scope>NUCLEOTIDE SEQUENCE [LARGE SCALE GENOMIC DNA]</scope>
    <source>
        <strain evidence="13 15">NCTC12388</strain>
    </source>
</reference>
<dbReference type="Proteomes" id="UP000254476">
    <property type="component" value="Unassembled WGS sequence"/>
</dbReference>
<evidence type="ECO:0000313" key="12">
    <source>
        <dbReference type="EMBL" id="KTD12001.1"/>
    </source>
</evidence>
<keyword evidence="8 10" id="KW-0717">Septation</keyword>
<dbReference type="Proteomes" id="UP000054691">
    <property type="component" value="Unassembled WGS sequence"/>
</dbReference>
<keyword evidence="7 10" id="KW-0342">GTP-binding</keyword>
<evidence type="ECO:0000256" key="9">
    <source>
        <dbReference type="ARBA" id="ARBA00023306"/>
    </source>
</evidence>
<dbReference type="Pfam" id="PF01926">
    <property type="entry name" value="MMR_HSR1"/>
    <property type="match status" value="1"/>
</dbReference>
<proteinExistence type="inferred from homology"/>
<comment type="cofactor">
    <cofactor evidence="1">
        <name>Mg(2+)</name>
        <dbReference type="ChEBI" id="CHEBI:18420"/>
    </cofactor>
</comment>
<evidence type="ECO:0000256" key="6">
    <source>
        <dbReference type="ARBA" id="ARBA00022842"/>
    </source>
</evidence>
<dbReference type="HAMAP" id="MF_00321">
    <property type="entry name" value="GTPase_EngB"/>
    <property type="match status" value="1"/>
</dbReference>
<protein>
    <recommendedName>
        <fullName evidence="10">Probable GTP-binding protein EngB</fullName>
    </recommendedName>
</protein>
<dbReference type="RefSeq" id="WP_058498598.1">
    <property type="nucleotide sequence ID" value="NZ_CAAAHW010000007.1"/>
</dbReference>
<dbReference type="FunFam" id="3.40.50.300:FF:000098">
    <property type="entry name" value="Probable GTP-binding protein EngB"/>
    <property type="match status" value="1"/>
</dbReference>
<evidence type="ECO:0000313" key="15">
    <source>
        <dbReference type="Proteomes" id="UP000254476"/>
    </source>
</evidence>
<evidence type="ECO:0000256" key="8">
    <source>
        <dbReference type="ARBA" id="ARBA00023210"/>
    </source>
</evidence>
<evidence type="ECO:0000256" key="7">
    <source>
        <dbReference type="ARBA" id="ARBA00023134"/>
    </source>
</evidence>
<keyword evidence="4" id="KW-0479">Metal-binding</keyword>
<evidence type="ECO:0000256" key="5">
    <source>
        <dbReference type="ARBA" id="ARBA00022741"/>
    </source>
</evidence>
<gene>
    <name evidence="13" type="primary">yihA</name>
    <name evidence="10" type="synonym">engB</name>
    <name evidence="12" type="ORF">Lgra_1459</name>
    <name evidence="13" type="ORF">NCTC12388_03159</name>
</gene>
<dbReference type="InterPro" id="IPR019987">
    <property type="entry name" value="GTP-bd_ribosome_bio_YsxC"/>
</dbReference>
<evidence type="ECO:0000313" key="14">
    <source>
        <dbReference type="Proteomes" id="UP000054691"/>
    </source>
</evidence>
<reference evidence="12 14" key="1">
    <citation type="submission" date="2015-11" db="EMBL/GenBank/DDBJ databases">
        <title>Genomic analysis of 38 Legionella species identifies large and diverse effector repertoires.</title>
        <authorList>
            <person name="Burstein D."/>
            <person name="Amaro F."/>
            <person name="Zusman T."/>
            <person name="Lifshitz Z."/>
            <person name="Cohen O."/>
            <person name="Gilbert J.A."/>
            <person name="Pupko T."/>
            <person name="Shuman H.A."/>
            <person name="Segal G."/>
        </authorList>
    </citation>
    <scope>NUCLEOTIDE SEQUENCE [LARGE SCALE GENOMIC DNA]</scope>
    <source>
        <strain evidence="12 14">Lyon 8420412</strain>
    </source>
</reference>